<sequence>MLDDQSRRAASVFRPGACFQELHLELRDSAVLGSTVGLGADIPCKVGKTARHLRSQMAGDHRERGNWRADHAVVHDGE</sequence>
<organism evidence="2 3">
    <name type="scientific">Prauserella oleivorans</name>
    <dbReference type="NCBI Taxonomy" id="1478153"/>
    <lineage>
        <taxon>Bacteria</taxon>
        <taxon>Bacillati</taxon>
        <taxon>Actinomycetota</taxon>
        <taxon>Actinomycetes</taxon>
        <taxon>Pseudonocardiales</taxon>
        <taxon>Pseudonocardiaceae</taxon>
        <taxon>Prauserella</taxon>
    </lineage>
</organism>
<comment type="caution">
    <text evidence="2">The sequence shown here is derived from an EMBL/GenBank/DDBJ whole genome shotgun (WGS) entry which is preliminary data.</text>
</comment>
<name>A0ABW5WBS0_9PSEU</name>
<evidence type="ECO:0000313" key="2">
    <source>
        <dbReference type="EMBL" id="MFD2800465.1"/>
    </source>
</evidence>
<dbReference type="EMBL" id="JBHUOF010000017">
    <property type="protein sequence ID" value="MFD2800465.1"/>
    <property type="molecule type" value="Genomic_DNA"/>
</dbReference>
<reference evidence="3" key="1">
    <citation type="journal article" date="2019" name="Int. J. Syst. Evol. Microbiol.">
        <title>The Global Catalogue of Microorganisms (GCM) 10K type strain sequencing project: providing services to taxonomists for standard genome sequencing and annotation.</title>
        <authorList>
            <consortium name="The Broad Institute Genomics Platform"/>
            <consortium name="The Broad Institute Genome Sequencing Center for Infectious Disease"/>
            <person name="Wu L."/>
            <person name="Ma J."/>
        </authorList>
    </citation>
    <scope>NUCLEOTIDE SEQUENCE [LARGE SCALE GENOMIC DNA]</scope>
    <source>
        <strain evidence="3">IBRC-M 10906</strain>
    </source>
</reference>
<accession>A0ABW5WBS0</accession>
<dbReference type="Proteomes" id="UP001597478">
    <property type="component" value="Unassembled WGS sequence"/>
</dbReference>
<evidence type="ECO:0000256" key="1">
    <source>
        <dbReference type="SAM" id="MobiDB-lite"/>
    </source>
</evidence>
<dbReference type="RefSeq" id="WP_377392568.1">
    <property type="nucleotide sequence ID" value="NZ_JBHSAN010000030.1"/>
</dbReference>
<feature type="compositionally biased region" description="Basic and acidic residues" evidence="1">
    <location>
        <begin position="59"/>
        <end position="78"/>
    </location>
</feature>
<feature type="region of interest" description="Disordered" evidence="1">
    <location>
        <begin position="56"/>
        <end position="78"/>
    </location>
</feature>
<proteinExistence type="predicted"/>
<keyword evidence="3" id="KW-1185">Reference proteome</keyword>
<evidence type="ECO:0000313" key="3">
    <source>
        <dbReference type="Proteomes" id="UP001597478"/>
    </source>
</evidence>
<gene>
    <name evidence="2" type="ORF">ACFS2C_13760</name>
</gene>
<protein>
    <submittedName>
        <fullName evidence="2">Uncharacterized protein</fullName>
    </submittedName>
</protein>